<sequence length="307" mass="34382">MSPLYILIILLALLWSTPGVAATGLFNAEENITGILARDPILVLDQFENGTFPDINASTLMEHQDLLYRKLALGLINRGDYERAESVLLSIPPEVRGYDSSLLLAFLYTRMQNLDAALNHIVSLQVQYPDDLKLDNARAYVLCMAGSPADARRIMEPVIMQVPGYGPFLDTWGTILAAEGRYADAEKACRKAHALMPDDAEVLAHLGMILYKSGRTADAQDVYQRAVRIDPAFGEGQKEYARVLMDLKRYAEAGKAIRAALRLMPGDSDLISWEQEIDDILLSWYIRQEQEAYRPPIIKRVVQESHS</sequence>
<organism evidence="2 3">
    <name type="scientific">Methanospirillum hungatei JF-1 (strain ATCC 27890 / DSM 864 / NBRC 100397 / JF-1)</name>
    <dbReference type="NCBI Taxonomy" id="323259"/>
    <lineage>
        <taxon>Archaea</taxon>
        <taxon>Methanobacteriati</taxon>
        <taxon>Methanobacteriota</taxon>
        <taxon>Stenosarchaea group</taxon>
        <taxon>Methanomicrobia</taxon>
        <taxon>Methanomicrobiales</taxon>
        <taxon>Methanospirillaceae</taxon>
        <taxon>Methanospirillum</taxon>
    </lineage>
</organism>
<evidence type="ECO:0000313" key="2">
    <source>
        <dbReference type="EMBL" id="ABD42115.1"/>
    </source>
</evidence>
<dbReference type="PANTHER" id="PTHR12558">
    <property type="entry name" value="CELL DIVISION CYCLE 16,23,27"/>
    <property type="match status" value="1"/>
</dbReference>
<reference evidence="3" key="1">
    <citation type="journal article" date="2016" name="Stand. Genomic Sci.">
        <title>Complete genome sequence of Methanospirillum hungatei type strain JF1.</title>
        <authorList>
            <person name="Gunsalus R.P."/>
            <person name="Cook L.E."/>
            <person name="Crable B."/>
            <person name="Rohlin L."/>
            <person name="McDonald E."/>
            <person name="Mouttaki H."/>
            <person name="Sieber J.R."/>
            <person name="Poweleit N."/>
            <person name="Zhou H."/>
            <person name="Lapidus A.L."/>
            <person name="Daligault H.E."/>
            <person name="Land M."/>
            <person name="Gilna P."/>
            <person name="Ivanova N."/>
            <person name="Kyrpides N."/>
            <person name="Culley D.E."/>
            <person name="McInerney M.J."/>
        </authorList>
    </citation>
    <scope>NUCLEOTIDE SEQUENCE [LARGE SCALE GENOMIC DNA]</scope>
    <source>
        <strain evidence="3">ATCC 27890 / DSM 864 / NBRC 100397 / JF-1</strain>
    </source>
</reference>
<dbReference type="GeneID" id="3922400"/>
<dbReference type="InterPro" id="IPR019734">
    <property type="entry name" value="TPR_rpt"/>
</dbReference>
<dbReference type="EMBL" id="CP000254">
    <property type="protein sequence ID" value="ABD42115.1"/>
    <property type="molecule type" value="Genomic_DNA"/>
</dbReference>
<dbReference type="Gene3D" id="1.25.40.10">
    <property type="entry name" value="Tetratricopeptide repeat domain"/>
    <property type="match status" value="1"/>
</dbReference>
<gene>
    <name evidence="2" type="ordered locus">Mhun_2413</name>
</gene>
<dbReference type="InterPro" id="IPR011990">
    <property type="entry name" value="TPR-like_helical_dom_sf"/>
</dbReference>
<keyword evidence="1" id="KW-0802">TPR repeat</keyword>
<dbReference type="SMART" id="SM00028">
    <property type="entry name" value="TPR"/>
    <property type="match status" value="4"/>
</dbReference>
<accession>Q2FN88</accession>
<dbReference type="RefSeq" id="WP_011449373.1">
    <property type="nucleotide sequence ID" value="NC_007796.1"/>
</dbReference>
<dbReference type="STRING" id="323259.Mhun_2413"/>
<dbReference type="eggNOG" id="arCOG03032">
    <property type="taxonomic scope" value="Archaea"/>
</dbReference>
<protein>
    <submittedName>
        <fullName evidence="2">Tetratricopeptide TPR_2</fullName>
    </submittedName>
</protein>
<name>Q2FN88_METHJ</name>
<dbReference type="InParanoid" id="Q2FN88"/>
<dbReference type="Proteomes" id="UP000001941">
    <property type="component" value="Chromosome"/>
</dbReference>
<dbReference type="PANTHER" id="PTHR12558:SF33">
    <property type="entry name" value="BLL7664 PROTEIN"/>
    <property type="match status" value="1"/>
</dbReference>
<dbReference type="PROSITE" id="PS50293">
    <property type="entry name" value="TPR_REGION"/>
    <property type="match status" value="1"/>
</dbReference>
<dbReference type="KEGG" id="mhu:Mhun_2413"/>
<keyword evidence="3" id="KW-1185">Reference proteome</keyword>
<proteinExistence type="predicted"/>
<feature type="repeat" description="TPR" evidence="1">
    <location>
        <begin position="200"/>
        <end position="233"/>
    </location>
</feature>
<dbReference type="EnsemblBacteria" id="ABD42115">
    <property type="protein sequence ID" value="ABD42115"/>
    <property type="gene ID" value="Mhun_2413"/>
</dbReference>
<dbReference type="PROSITE" id="PS50005">
    <property type="entry name" value="TPR"/>
    <property type="match status" value="1"/>
</dbReference>
<dbReference type="HOGENOM" id="CLU_904929_0_0_2"/>
<evidence type="ECO:0000256" key="1">
    <source>
        <dbReference type="PROSITE-ProRule" id="PRU00339"/>
    </source>
</evidence>
<evidence type="ECO:0000313" key="3">
    <source>
        <dbReference type="Proteomes" id="UP000001941"/>
    </source>
</evidence>
<dbReference type="AlphaFoldDB" id="Q2FN88"/>
<dbReference type="Pfam" id="PF14559">
    <property type="entry name" value="TPR_19"/>
    <property type="match status" value="1"/>
</dbReference>
<dbReference type="OrthoDB" id="117808at2157"/>
<dbReference type="SUPFAM" id="SSF48452">
    <property type="entry name" value="TPR-like"/>
    <property type="match status" value="1"/>
</dbReference>